<proteinExistence type="predicted"/>
<reference evidence="2" key="1">
    <citation type="submission" date="2016-11" db="EMBL/GenBank/DDBJ databases">
        <authorList>
            <person name="Varghese N."/>
            <person name="Submissions S."/>
        </authorList>
    </citation>
    <scope>NUCLEOTIDE SEQUENCE [LARGE SCALE GENOMIC DNA]</scope>
    <source>
        <strain evidence="2">ALO Sharm</strain>
    </source>
</reference>
<evidence type="ECO:0000313" key="1">
    <source>
        <dbReference type="EMBL" id="SHK52651.1"/>
    </source>
</evidence>
<dbReference type="AlphaFoldDB" id="A0A1M6T6M3"/>
<protein>
    <submittedName>
        <fullName evidence="1">Uncharacterized protein</fullName>
    </submittedName>
</protein>
<sequence>MNTAIAEVLAERHRQVNQEGWSHEHDDSHHQGELAAAAGCYALHTCLMGRGKAQDTVPSPWPWDASWWKPTIARRNLIKAAALILAEIERLDRAAAKSVPPSRPLEEAWSRDGVMYSHDSFQELIECHAVEPGSTVYTGTKTRFAPSHFADADSVIEEMGERACDEGGEFAEDFPDPTPEAREQLQILMNAWADLHTTIDFFIVEDAREYVITERDLEVS</sequence>
<dbReference type="RefSeq" id="WP_137055224.1">
    <property type="nucleotide sequence ID" value="NZ_BDEO01000006.1"/>
</dbReference>
<dbReference type="OrthoDB" id="7031368at2"/>
<evidence type="ECO:0000313" key="2">
    <source>
        <dbReference type="Proteomes" id="UP000184248"/>
    </source>
</evidence>
<name>A0A1M6T6M3_9GAMM</name>
<organism evidence="1 2">
    <name type="scientific">Halomonas caseinilytica</name>
    <dbReference type="NCBI Taxonomy" id="438744"/>
    <lineage>
        <taxon>Bacteria</taxon>
        <taxon>Pseudomonadati</taxon>
        <taxon>Pseudomonadota</taxon>
        <taxon>Gammaproteobacteria</taxon>
        <taxon>Oceanospirillales</taxon>
        <taxon>Halomonadaceae</taxon>
        <taxon>Halomonas</taxon>
    </lineage>
</organism>
<gene>
    <name evidence="1" type="ORF">SAMN05192556_103234</name>
</gene>
<keyword evidence="2" id="KW-1185">Reference proteome</keyword>
<accession>A0A1M6T6M3</accession>
<dbReference type="EMBL" id="FRAL01000003">
    <property type="protein sequence ID" value="SHK52651.1"/>
    <property type="molecule type" value="Genomic_DNA"/>
</dbReference>
<dbReference type="Proteomes" id="UP000184248">
    <property type="component" value="Unassembled WGS sequence"/>
</dbReference>